<sequence>MYQIVYATEEADDAHEFITNLPSDMKPKLNALKSSDGDVLQRDVAIEQSFGGDDALNCSSNLKKGQKEMTTKFGKTHVALFYKAWKGGTRKCYLLSSKDSNVSGFSYRIYAIVLKTVCRMAVRRSTLARVKGE</sequence>
<evidence type="ECO:0000313" key="1">
    <source>
        <dbReference type="EMBL" id="KAF7390428.1"/>
    </source>
</evidence>
<dbReference type="EMBL" id="JACSDY010000023">
    <property type="protein sequence ID" value="KAF7390428.1"/>
    <property type="molecule type" value="Genomic_DNA"/>
</dbReference>
<gene>
    <name evidence="1" type="ORF">H0235_017590</name>
</gene>
<organism evidence="1 2">
    <name type="scientific">Vespula pensylvanica</name>
    <name type="common">Western yellow jacket</name>
    <name type="synonym">Wasp</name>
    <dbReference type="NCBI Taxonomy" id="30213"/>
    <lineage>
        <taxon>Eukaryota</taxon>
        <taxon>Metazoa</taxon>
        <taxon>Ecdysozoa</taxon>
        <taxon>Arthropoda</taxon>
        <taxon>Hexapoda</taxon>
        <taxon>Insecta</taxon>
        <taxon>Pterygota</taxon>
        <taxon>Neoptera</taxon>
        <taxon>Endopterygota</taxon>
        <taxon>Hymenoptera</taxon>
        <taxon>Apocrita</taxon>
        <taxon>Aculeata</taxon>
        <taxon>Vespoidea</taxon>
        <taxon>Vespidae</taxon>
        <taxon>Vespinae</taxon>
        <taxon>Vespula</taxon>
    </lineage>
</organism>
<keyword evidence="2" id="KW-1185">Reference proteome</keyword>
<dbReference type="Proteomes" id="UP000600918">
    <property type="component" value="Unassembled WGS sequence"/>
</dbReference>
<evidence type="ECO:0000313" key="2">
    <source>
        <dbReference type="Proteomes" id="UP000600918"/>
    </source>
</evidence>
<dbReference type="AlphaFoldDB" id="A0A834JKV8"/>
<comment type="caution">
    <text evidence="1">The sequence shown here is derived from an EMBL/GenBank/DDBJ whole genome shotgun (WGS) entry which is preliminary data.</text>
</comment>
<proteinExistence type="predicted"/>
<protein>
    <submittedName>
        <fullName evidence="1">Uncharacterized protein</fullName>
    </submittedName>
</protein>
<name>A0A834JKV8_VESPE</name>
<accession>A0A834JKV8</accession>
<reference evidence="1" key="1">
    <citation type="journal article" date="2020" name="G3 (Bethesda)">
        <title>High-Quality Assemblies for Three Invasive Social Wasps from the &lt;i&gt;Vespula&lt;/i&gt; Genus.</title>
        <authorList>
            <person name="Harrop T.W.R."/>
            <person name="Guhlin J."/>
            <person name="McLaughlin G.M."/>
            <person name="Permina E."/>
            <person name="Stockwell P."/>
            <person name="Gilligan J."/>
            <person name="Le Lec M.F."/>
            <person name="Gruber M.A.M."/>
            <person name="Quinn O."/>
            <person name="Lovegrove M."/>
            <person name="Duncan E.J."/>
            <person name="Remnant E.J."/>
            <person name="Van Eeckhoven J."/>
            <person name="Graham B."/>
            <person name="Knapp R.A."/>
            <person name="Langford K.W."/>
            <person name="Kronenberg Z."/>
            <person name="Press M.O."/>
            <person name="Eacker S.M."/>
            <person name="Wilson-Rankin E.E."/>
            <person name="Purcell J."/>
            <person name="Lester P.J."/>
            <person name="Dearden P.K."/>
        </authorList>
    </citation>
    <scope>NUCLEOTIDE SEQUENCE</scope>
    <source>
        <strain evidence="1">Volc-1</strain>
    </source>
</reference>